<name>A0ABT2MYP0_9CYAN</name>
<dbReference type="InterPro" id="IPR012933">
    <property type="entry name" value="HicA_mRNA_interferase"/>
</dbReference>
<evidence type="ECO:0000313" key="2">
    <source>
        <dbReference type="Proteomes" id="UP001525890"/>
    </source>
</evidence>
<proteinExistence type="predicted"/>
<protein>
    <submittedName>
        <fullName evidence="1">Type II toxin-antitoxin system HicA family toxin</fullName>
    </submittedName>
</protein>
<accession>A0ABT2MYP0</accession>
<evidence type="ECO:0000313" key="1">
    <source>
        <dbReference type="EMBL" id="MCT7969884.1"/>
    </source>
</evidence>
<reference evidence="1 2" key="1">
    <citation type="journal article" date="2022" name="Front. Microbiol.">
        <title>High genomic differentiation and limited gene flow indicate recent cryptic speciation within the genus Laspinema (cyanobacteria).</title>
        <authorList>
            <person name="Stanojkovic A."/>
            <person name="Skoupy S."/>
            <person name="Skaloud P."/>
            <person name="Dvorak P."/>
        </authorList>
    </citation>
    <scope>NUCLEOTIDE SEQUENCE [LARGE SCALE GENOMIC DNA]</scope>
    <source>
        <strain evidence="1 2">D2a</strain>
    </source>
</reference>
<sequence>MKNFPLTAISSDDIIEEWRQAGVIMQTLRVKASQSEGLQLANGLNSKQRRTLKAIYANPVCSDVVWTDVESLFVALGAIVRPGRGSGVRVALNGVKAVFHEPHPEKEVCKGAVKSVREFLEKGRVASISVSE</sequence>
<gene>
    <name evidence="1" type="ORF">NG799_26565</name>
</gene>
<keyword evidence="2" id="KW-1185">Reference proteome</keyword>
<comment type="caution">
    <text evidence="1">The sequence shown here is derived from an EMBL/GenBank/DDBJ whole genome shotgun (WGS) entry which is preliminary data.</text>
</comment>
<dbReference type="EMBL" id="JAMXFF010000063">
    <property type="protein sequence ID" value="MCT7969884.1"/>
    <property type="molecule type" value="Genomic_DNA"/>
</dbReference>
<dbReference type="Pfam" id="PF07927">
    <property type="entry name" value="HicA_toxin"/>
    <property type="match status" value="1"/>
</dbReference>
<dbReference type="Proteomes" id="UP001525890">
    <property type="component" value="Unassembled WGS sequence"/>
</dbReference>
<organism evidence="1 2">
    <name type="scientific">Laspinema palackyanum D2a</name>
    <dbReference type="NCBI Taxonomy" id="2953684"/>
    <lineage>
        <taxon>Bacteria</taxon>
        <taxon>Bacillati</taxon>
        <taxon>Cyanobacteriota</taxon>
        <taxon>Cyanophyceae</taxon>
        <taxon>Oscillatoriophycideae</taxon>
        <taxon>Oscillatoriales</taxon>
        <taxon>Laspinemataceae</taxon>
        <taxon>Laspinema</taxon>
        <taxon>Laspinema palackyanum</taxon>
    </lineage>
</organism>